<dbReference type="Pfam" id="PF07883">
    <property type="entry name" value="Cupin_2"/>
    <property type="match status" value="1"/>
</dbReference>
<dbReference type="Proteomes" id="UP001646141">
    <property type="component" value="Unassembled WGS sequence"/>
</dbReference>
<evidence type="ECO:0000313" key="2">
    <source>
        <dbReference type="EMBL" id="MBL3690901.1"/>
    </source>
</evidence>
<dbReference type="CDD" id="cd02223">
    <property type="entry name" value="cupin_Bh2720-like"/>
    <property type="match status" value="1"/>
</dbReference>
<dbReference type="EMBL" id="QYAD01000005">
    <property type="protein sequence ID" value="MBL3690901.1"/>
    <property type="molecule type" value="Genomic_DNA"/>
</dbReference>
<reference evidence="2 3" key="1">
    <citation type="submission" date="2018-09" db="EMBL/GenBank/DDBJ databases">
        <title>Comparative genomics of Leucobacter spp.</title>
        <authorList>
            <person name="Reis A.C."/>
            <person name="Kolvenbach B.A."/>
            <person name="Corvini P.F.X."/>
            <person name="Nunes O.C."/>
        </authorList>
    </citation>
    <scope>NUCLEOTIDE SEQUENCE [LARGE SCALE GENOMIC DNA]</scope>
    <source>
        <strain evidence="2 3">L-1</strain>
    </source>
</reference>
<dbReference type="InterPro" id="IPR052538">
    <property type="entry name" value="Flavonoid_dioxygenase-like"/>
</dbReference>
<dbReference type="InterPro" id="IPR013096">
    <property type="entry name" value="Cupin_2"/>
</dbReference>
<dbReference type="PANTHER" id="PTHR43346:SF1">
    <property type="entry name" value="QUERCETIN 2,3-DIOXYGENASE-RELATED"/>
    <property type="match status" value="1"/>
</dbReference>
<dbReference type="PANTHER" id="PTHR43346">
    <property type="entry name" value="LIGAND BINDING DOMAIN PROTEIN, PUTATIVE (AFU_ORTHOLOGUE AFUA_6G14370)-RELATED"/>
    <property type="match status" value="1"/>
</dbReference>
<comment type="caution">
    <text evidence="2">The sequence shown here is derived from an EMBL/GenBank/DDBJ whole genome shotgun (WGS) entry which is preliminary data.</text>
</comment>
<dbReference type="Gene3D" id="2.60.120.10">
    <property type="entry name" value="Jelly Rolls"/>
    <property type="match status" value="1"/>
</dbReference>
<sequence>MSEHTDHGPNPYVVNLEDATRTNEVFRTTLWTGEFLQMTLMSIPVGGDIGLELHGDTDQFLRLEQGRGRVQMGPSAEQLTFDEEVGTDWGVFVPRGVWHNITNIGDEPMRVYSIYAPPHHVPGTVHVTQADQDH</sequence>
<dbReference type="InterPro" id="IPR011051">
    <property type="entry name" value="RmlC_Cupin_sf"/>
</dbReference>
<protein>
    <submittedName>
        <fullName evidence="2">Cupin domain-containing protein</fullName>
    </submittedName>
</protein>
<organism evidence="2 3">
    <name type="scientific">Leucobacter chromiireducens subsp. chromiireducens</name>
    <dbReference type="NCBI Taxonomy" id="660067"/>
    <lineage>
        <taxon>Bacteria</taxon>
        <taxon>Bacillati</taxon>
        <taxon>Actinomycetota</taxon>
        <taxon>Actinomycetes</taxon>
        <taxon>Micrococcales</taxon>
        <taxon>Microbacteriaceae</taxon>
        <taxon>Leucobacter</taxon>
    </lineage>
</organism>
<dbReference type="InterPro" id="IPR014710">
    <property type="entry name" value="RmlC-like_jellyroll"/>
</dbReference>
<proteinExistence type="predicted"/>
<dbReference type="SUPFAM" id="SSF51182">
    <property type="entry name" value="RmlC-like cupins"/>
    <property type="match status" value="1"/>
</dbReference>
<feature type="domain" description="Cupin type-2" evidence="1">
    <location>
        <begin position="40"/>
        <end position="115"/>
    </location>
</feature>
<gene>
    <name evidence="2" type="ORF">D3226_13215</name>
</gene>
<keyword evidence="3" id="KW-1185">Reference proteome</keyword>
<dbReference type="RefSeq" id="WP_202383078.1">
    <property type="nucleotide sequence ID" value="NZ_BAAAMA010000009.1"/>
</dbReference>
<evidence type="ECO:0000313" key="3">
    <source>
        <dbReference type="Proteomes" id="UP001646141"/>
    </source>
</evidence>
<name>A0ABS1SRX1_9MICO</name>
<evidence type="ECO:0000259" key="1">
    <source>
        <dbReference type="Pfam" id="PF07883"/>
    </source>
</evidence>
<accession>A0ABS1SRX1</accession>